<proteinExistence type="predicted"/>
<feature type="repeat" description="WD" evidence="5">
    <location>
        <begin position="414"/>
        <end position="448"/>
    </location>
</feature>
<dbReference type="PROSITE" id="PS00633">
    <property type="entry name" value="BROMODOMAIN_1"/>
    <property type="match status" value="1"/>
</dbReference>
<dbReference type="PROSITE" id="PS00678">
    <property type="entry name" value="WD_REPEATS_1"/>
    <property type="match status" value="1"/>
</dbReference>
<dbReference type="PROSITE" id="PS50082">
    <property type="entry name" value="WD_REPEATS_2"/>
    <property type="match status" value="5"/>
</dbReference>
<dbReference type="Pfam" id="PF00400">
    <property type="entry name" value="WD40"/>
    <property type="match status" value="4"/>
</dbReference>
<feature type="region of interest" description="Disordered" evidence="6">
    <location>
        <begin position="801"/>
        <end position="842"/>
    </location>
</feature>
<dbReference type="GeneTree" id="ENSGT00950000183107"/>
<evidence type="ECO:0000256" key="5">
    <source>
        <dbReference type="PROSITE-ProRule" id="PRU00221"/>
    </source>
</evidence>
<dbReference type="PROSITE" id="PS50014">
    <property type="entry name" value="BROMODOMAIN_2"/>
    <property type="match status" value="2"/>
</dbReference>
<dbReference type="GO" id="GO:0006357">
    <property type="term" value="P:regulation of transcription by RNA polymerase II"/>
    <property type="evidence" value="ECO:0007669"/>
    <property type="project" value="TreeGrafter"/>
</dbReference>
<feature type="domain" description="Bromo" evidence="7">
    <location>
        <begin position="1199"/>
        <end position="1269"/>
    </location>
</feature>
<feature type="compositionally biased region" description="Low complexity" evidence="6">
    <location>
        <begin position="649"/>
        <end position="660"/>
    </location>
</feature>
<dbReference type="SUPFAM" id="SSF47370">
    <property type="entry name" value="Bromodomain"/>
    <property type="match status" value="2"/>
</dbReference>
<feature type="compositionally biased region" description="Basic residues" evidence="6">
    <location>
        <begin position="1810"/>
        <end position="1829"/>
    </location>
</feature>
<feature type="compositionally biased region" description="Basic and acidic residues" evidence="6">
    <location>
        <begin position="1594"/>
        <end position="1612"/>
    </location>
</feature>
<dbReference type="CDD" id="cd05529">
    <property type="entry name" value="Bromo_WDR9_I_like"/>
    <property type="match status" value="1"/>
</dbReference>
<feature type="repeat" description="WD" evidence="5">
    <location>
        <begin position="171"/>
        <end position="212"/>
    </location>
</feature>
<dbReference type="InterPro" id="IPR036427">
    <property type="entry name" value="Bromodomain-like_sf"/>
</dbReference>
<protein>
    <submittedName>
        <fullName evidence="8">Bromodomain and WD repeat domain containing 1</fullName>
    </submittedName>
</protein>
<feature type="compositionally biased region" description="Polar residues" evidence="6">
    <location>
        <begin position="1541"/>
        <end position="1555"/>
    </location>
</feature>
<dbReference type="PANTHER" id="PTHR16266:SF26">
    <property type="entry name" value="BROMODOMAIN AND WD REPEAT-CONTAINING PROTEIN 1"/>
    <property type="match status" value="1"/>
</dbReference>
<feature type="repeat" description="WD" evidence="5">
    <location>
        <begin position="449"/>
        <end position="491"/>
    </location>
</feature>
<evidence type="ECO:0000259" key="7">
    <source>
        <dbReference type="PROSITE" id="PS50014"/>
    </source>
</evidence>
<evidence type="ECO:0000256" key="1">
    <source>
        <dbReference type="ARBA" id="ARBA00022574"/>
    </source>
</evidence>
<evidence type="ECO:0000256" key="4">
    <source>
        <dbReference type="PROSITE-ProRule" id="PRU00035"/>
    </source>
</evidence>
<dbReference type="CDD" id="cd00200">
    <property type="entry name" value="WD40"/>
    <property type="match status" value="1"/>
</dbReference>
<feature type="compositionally biased region" description="Basic residues" evidence="6">
    <location>
        <begin position="1758"/>
        <end position="1774"/>
    </location>
</feature>
<dbReference type="Gene3D" id="1.20.920.10">
    <property type="entry name" value="Bromodomain-like"/>
    <property type="match status" value="2"/>
</dbReference>
<dbReference type="SMART" id="SM00320">
    <property type="entry name" value="WD40"/>
    <property type="match status" value="8"/>
</dbReference>
<dbReference type="GO" id="GO:0005634">
    <property type="term" value="C:nucleus"/>
    <property type="evidence" value="ECO:0007669"/>
    <property type="project" value="TreeGrafter"/>
</dbReference>
<dbReference type="GO" id="GO:0008360">
    <property type="term" value="P:regulation of cell shape"/>
    <property type="evidence" value="ECO:0007669"/>
    <property type="project" value="TreeGrafter"/>
</dbReference>
<keyword evidence="3 4" id="KW-0103">Bromodomain</keyword>
<feature type="compositionally biased region" description="Polar residues" evidence="6">
    <location>
        <begin position="1581"/>
        <end position="1591"/>
    </location>
</feature>
<feature type="compositionally biased region" description="Basic and acidic residues" evidence="6">
    <location>
        <begin position="1519"/>
        <end position="1540"/>
    </location>
</feature>
<dbReference type="SUPFAM" id="SSF50978">
    <property type="entry name" value="WD40 repeat-like"/>
    <property type="match status" value="1"/>
</dbReference>
<dbReference type="FunFam" id="2.130.10.10:FF:000071">
    <property type="entry name" value="Bromodomain and WD repeat domain containing 1"/>
    <property type="match status" value="1"/>
</dbReference>
<feature type="compositionally biased region" description="Basic residues" evidence="6">
    <location>
        <begin position="1783"/>
        <end position="1794"/>
    </location>
</feature>
<feature type="region of interest" description="Disordered" evidence="6">
    <location>
        <begin position="649"/>
        <end position="674"/>
    </location>
</feature>
<dbReference type="InterPro" id="IPR001680">
    <property type="entry name" value="WD40_rpt"/>
</dbReference>
<evidence type="ECO:0000256" key="2">
    <source>
        <dbReference type="ARBA" id="ARBA00022737"/>
    </source>
</evidence>
<dbReference type="GO" id="GO:0007010">
    <property type="term" value="P:cytoskeleton organization"/>
    <property type="evidence" value="ECO:0007669"/>
    <property type="project" value="TreeGrafter"/>
</dbReference>
<dbReference type="InterPro" id="IPR036322">
    <property type="entry name" value="WD40_repeat_dom_sf"/>
</dbReference>
<feature type="region of interest" description="Disordered" evidence="6">
    <location>
        <begin position="1757"/>
        <end position="1838"/>
    </location>
</feature>
<feature type="domain" description="Bromo" evidence="7">
    <location>
        <begin position="1090"/>
        <end position="1160"/>
    </location>
</feature>
<feature type="region of interest" description="Disordered" evidence="6">
    <location>
        <begin position="1664"/>
        <end position="1734"/>
    </location>
</feature>
<reference evidence="8" key="1">
    <citation type="submission" date="2019-03" db="UniProtKB">
        <authorList>
            <consortium name="Ensembl"/>
        </authorList>
    </citation>
    <scope>IDENTIFICATION</scope>
</reference>
<dbReference type="InterPro" id="IPR052060">
    <property type="entry name" value="Bromo_WD_repeat"/>
</dbReference>
<feature type="compositionally biased region" description="Acidic residues" evidence="6">
    <location>
        <begin position="1667"/>
        <end position="1678"/>
    </location>
</feature>
<feature type="repeat" description="WD" evidence="5">
    <location>
        <begin position="255"/>
        <end position="291"/>
    </location>
</feature>
<feature type="region of interest" description="Disordered" evidence="6">
    <location>
        <begin position="1516"/>
        <end position="1651"/>
    </location>
</feature>
<accession>A0A452T1D3</accession>
<dbReference type="FunFam" id="2.30.30.1040:FF:000003">
    <property type="entry name" value="Bromodomain and WD repeat domain containing 1"/>
    <property type="match status" value="1"/>
</dbReference>
<dbReference type="FunFam" id="1.20.920.10:FF:000017">
    <property type="entry name" value="Bromodomain and WD repeat domain containing 1"/>
    <property type="match status" value="1"/>
</dbReference>
<dbReference type="FunFam" id="1.20.920.10:FF:000066">
    <property type="entry name" value="Transcription initiation factor TFIID subunit 1"/>
    <property type="match status" value="1"/>
</dbReference>
<dbReference type="InterPro" id="IPR001487">
    <property type="entry name" value="Bromodomain"/>
</dbReference>
<name>A0A452T1D3_URSMA</name>
<dbReference type="PRINTS" id="PR00503">
    <property type="entry name" value="BROMODOMAIN"/>
</dbReference>
<evidence type="ECO:0000256" key="3">
    <source>
        <dbReference type="ARBA" id="ARBA00023117"/>
    </source>
</evidence>
<dbReference type="FunFam" id="2.130.10.10:FF:000023">
    <property type="entry name" value="Bromodomain and WD repeat domain containing 1"/>
    <property type="match status" value="1"/>
</dbReference>
<dbReference type="InterPro" id="IPR018359">
    <property type="entry name" value="Bromodomain_CS"/>
</dbReference>
<dbReference type="InterPro" id="IPR057451">
    <property type="entry name" value="BRWD/PHIP_AD"/>
</dbReference>
<organism evidence="8">
    <name type="scientific">Ursus maritimus</name>
    <name type="common">Polar bear</name>
    <name type="synonym">Thalarctos maritimus</name>
    <dbReference type="NCBI Taxonomy" id="29073"/>
    <lineage>
        <taxon>Eukaryota</taxon>
        <taxon>Metazoa</taxon>
        <taxon>Chordata</taxon>
        <taxon>Craniata</taxon>
        <taxon>Vertebrata</taxon>
        <taxon>Euteleostomi</taxon>
        <taxon>Mammalia</taxon>
        <taxon>Eutheria</taxon>
        <taxon>Laurasiatheria</taxon>
        <taxon>Carnivora</taxon>
        <taxon>Caniformia</taxon>
        <taxon>Ursidae</taxon>
        <taxon>Ursus</taxon>
    </lineage>
</organism>
<dbReference type="PROSITE" id="PS50294">
    <property type="entry name" value="WD_REPEATS_REGION"/>
    <property type="match status" value="4"/>
</dbReference>
<dbReference type="PANTHER" id="PTHR16266">
    <property type="entry name" value="WD REPEAT DOMAIN 9"/>
    <property type="match status" value="1"/>
</dbReference>
<dbReference type="CDD" id="cd05496">
    <property type="entry name" value="Bromo_WDR9_II"/>
    <property type="match status" value="1"/>
</dbReference>
<keyword evidence="2" id="KW-0677">Repeat</keyword>
<dbReference type="Ensembl" id="ENSUMAT00000002018.1">
    <property type="protein sequence ID" value="ENSUMAP00000001613.1"/>
    <property type="gene ID" value="ENSUMAG00000000587.1"/>
</dbReference>
<dbReference type="Pfam" id="PF00439">
    <property type="entry name" value="Bromodomain"/>
    <property type="match status" value="2"/>
</dbReference>
<dbReference type="InterPro" id="IPR015943">
    <property type="entry name" value="WD40/YVTN_repeat-like_dom_sf"/>
</dbReference>
<gene>
    <name evidence="8" type="primary">BRWD1</name>
</gene>
<dbReference type="InterPro" id="IPR019775">
    <property type="entry name" value="WD40_repeat_CS"/>
</dbReference>
<evidence type="ECO:0000256" key="6">
    <source>
        <dbReference type="SAM" id="MobiDB-lite"/>
    </source>
</evidence>
<feature type="compositionally biased region" description="Low complexity" evidence="6">
    <location>
        <begin position="1356"/>
        <end position="1384"/>
    </location>
</feature>
<feature type="repeat" description="WD" evidence="5">
    <location>
        <begin position="213"/>
        <end position="254"/>
    </location>
</feature>
<keyword evidence="1 5" id="KW-0853">WD repeat</keyword>
<feature type="compositionally biased region" description="Basic residues" evidence="6">
    <location>
        <begin position="826"/>
        <end position="837"/>
    </location>
</feature>
<dbReference type="Pfam" id="PF25313">
    <property type="entry name" value="BRWD_AD"/>
    <property type="match status" value="1"/>
</dbReference>
<dbReference type="Gene3D" id="2.30.30.1040">
    <property type="match status" value="1"/>
</dbReference>
<dbReference type="SMART" id="SM00297">
    <property type="entry name" value="BROMO"/>
    <property type="match status" value="2"/>
</dbReference>
<evidence type="ECO:0000313" key="8">
    <source>
        <dbReference type="Ensembl" id="ENSUMAP00000001613"/>
    </source>
</evidence>
<feature type="region of interest" description="Disordered" evidence="6">
    <location>
        <begin position="1352"/>
        <end position="1398"/>
    </location>
</feature>
<sequence length="1851" mass="209654">MCSHCQQSLLVFHQGGDRISPRSKDRRPLSGTSRLLAAFFSAGPTVSAASLALSLVLSNKHVAPDHLLQICQRIGPMLDKEIPPSISRVTSLLGAGRQSLLRTAKDCRHTVWKGSAFAALHRGRPPEMPVNYGSPPSLVEIHRGKQLTGCSTFSTAFPGTMYQHIKMHRRILGHLSAVYCVAFDRTGHRIFTGSDDCLVKIWSTHNGRLLSTLRGHSAEISDMAVNYENTMIAAGSCDKIIRVWCLRTCAPVAVLQGHTGSITSLQFSPMAKGSQRYMVSTGADGTVCFWQWDLESLKFSPRPLKFTEKPRPGVQMLCSSFSVGGMFLATGSTDHVIRMYFLGFEAPEKIAELESHTVSIHSDHFCVCLLGSRDGTARIWRFEQLEWRSILLDMATRVSGDLSLEEERFMKPKVTMIAWNQNDSIVVTAVNDHVLKVWNSYTGQLLHNLLGHADEVFVLETHPFDSRIMLSAGHDGSIFIWDITKGTKMKHYFNMIEGQGHGAVFDCKFSQDGQHFACTDSHGHLLIFGFGCSKPYEKIPDQMFFHTDYRPLIRDSNNYVLDEQTQQAPHLMPPPFLVDVDGNPHPTKYQRLVPGRENSADEHLVPQLGYVATSDGEVIEQIISLQTNDNGERSPESSVLDGMIRQLQQQQDQRMGADQDTIPNGLPSGEETPRRGFRRLSLDIQSPPNIGLRRSGQVEGVRQMHQNAPRSQIATERDLQAWKRRVVVPEVPLGIFRKLEDFRIEKGEEERNLYIIGRKRKTLQFWFPANSTLFSFPSDSSSRYSDWTADAGINLQPPLRTSSRRRVTRFCSSSEDEMSTENLSPPKRRRKRKKENKPKKEVRELTNMEHLYEFHPPVWITDTTLRKSPFVPQMGDEVIYFRQGHEAYIEAVRRNNIYELNPNKEPWRKMDLRDQELVKIVGIRYEVGPPTLCCLKLAFIDPATGRLMDKSFSIRYHDMPDVIDFLVLRQFYDEARQRNWQSCDRFRSIIDDAWWFGTVLSQEPYQPQYPDSHFQCYIVRWDNTEIEKLSPWDMEPIPDNVDPPEELGASISVTSDELEKLLYKPQEGEWGQKSRDEECERIISGIDQLLNLDIAAAFAGPVDLCTYPKYCTVVAYPTDLYTIRMRLVNRFYRRLSALVWEVRYIEHNARTFNEPEITSTITDVDDSDLPKTSSGRRVTTSYVENNWKKQCKELVNLIFQCEDSEPFRQPVDLVEYPDYRDIIDTPMDFGTVRETLEAGNYDSPLEFCKDIRLIFSNAKAYTPNKRSKIYSMTLRLSALFEEKMKKISSDFKIGQKFNEKLRRSQRFKRRQNCNRVNQANKSIRNVKQKRLKSQTKVIPELVGSLTQSTSSRAAYSASHKTSASVSSGVTSGDSSDSADSAGSSERMRSRPVTLHNGSTLSGETGALLFNCQHSCEDFSNLSATLFLGPVSLENGCGRKATRKRVYLSDSDNNSVETSESLKARAGNNRKVLRKCAAVAANKIKLMSDVEENSSSESVCSGRKLPHRNASAVARKKLLHNSEDDQSLKSEIEEEELKDRNQPSPLSSSHAAQNTTNESENGDSESESDLRVARKNWHANGYKSQAPATSKTKFLKIESSDEDSKSHDSDNVHNRTAGPSTSGQKLKADSSSEEEEEADSEPRKYAGRKYNTARKNLTFLKKAKIFSESEESESEEQDREDGSCHIMETNLIRGGSKCEPTAGSQRSSDHVSETDLDSDDDNTKEKPNNFLKGNSKHVTLAHWHVFSVLYGDCADDAKTKKRKTRGKAKAARKGKACAAAAARGSRRQRQSKRPRLSVDDNDWEDLDYAKSKRGLRRSKIKTRNQGRRTVRYHDGDDDRSLENVLDFDDCTL</sequence>
<dbReference type="Gene3D" id="2.130.10.10">
    <property type="entry name" value="YVTN repeat-like/Quinoprotein amine dehydrogenase"/>
    <property type="match status" value="2"/>
</dbReference>